<proteinExistence type="predicted"/>
<evidence type="ECO:0000313" key="1">
    <source>
        <dbReference type="EMBL" id="MCI37194.1"/>
    </source>
</evidence>
<sequence length="78" mass="9070">MDLVMTMLEMTINSLDISFFDVTDEDEDVPWEDRSYDPLLEIYSLRNNSWKILEIDMHDIANCTYDSPREGAGVYVDG</sequence>
<protein>
    <submittedName>
        <fullName evidence="1">F-box protein</fullName>
    </submittedName>
</protein>
<dbReference type="Proteomes" id="UP000265520">
    <property type="component" value="Unassembled WGS sequence"/>
</dbReference>
<keyword evidence="2" id="KW-1185">Reference proteome</keyword>
<accession>A0A392RM97</accession>
<dbReference type="AlphaFoldDB" id="A0A392RM97"/>
<evidence type="ECO:0000313" key="2">
    <source>
        <dbReference type="Proteomes" id="UP000265520"/>
    </source>
</evidence>
<comment type="caution">
    <text evidence="1">The sequence shown here is derived from an EMBL/GenBank/DDBJ whole genome shotgun (WGS) entry which is preliminary data.</text>
</comment>
<dbReference type="EMBL" id="LXQA010241874">
    <property type="protein sequence ID" value="MCI37194.1"/>
    <property type="molecule type" value="Genomic_DNA"/>
</dbReference>
<reference evidence="1 2" key="1">
    <citation type="journal article" date="2018" name="Front. Plant Sci.">
        <title>Red Clover (Trifolium pratense) and Zigzag Clover (T. medium) - A Picture of Genomic Similarities and Differences.</title>
        <authorList>
            <person name="Dluhosova J."/>
            <person name="Istvanek J."/>
            <person name="Nedelnik J."/>
            <person name="Repkova J."/>
        </authorList>
    </citation>
    <scope>NUCLEOTIDE SEQUENCE [LARGE SCALE GENOMIC DNA]</scope>
    <source>
        <strain evidence="2">cv. 10/8</strain>
        <tissue evidence="1">Leaf</tissue>
    </source>
</reference>
<feature type="non-terminal residue" evidence="1">
    <location>
        <position position="78"/>
    </location>
</feature>
<organism evidence="1 2">
    <name type="scientific">Trifolium medium</name>
    <dbReference type="NCBI Taxonomy" id="97028"/>
    <lineage>
        <taxon>Eukaryota</taxon>
        <taxon>Viridiplantae</taxon>
        <taxon>Streptophyta</taxon>
        <taxon>Embryophyta</taxon>
        <taxon>Tracheophyta</taxon>
        <taxon>Spermatophyta</taxon>
        <taxon>Magnoliopsida</taxon>
        <taxon>eudicotyledons</taxon>
        <taxon>Gunneridae</taxon>
        <taxon>Pentapetalae</taxon>
        <taxon>rosids</taxon>
        <taxon>fabids</taxon>
        <taxon>Fabales</taxon>
        <taxon>Fabaceae</taxon>
        <taxon>Papilionoideae</taxon>
        <taxon>50 kb inversion clade</taxon>
        <taxon>NPAAA clade</taxon>
        <taxon>Hologalegina</taxon>
        <taxon>IRL clade</taxon>
        <taxon>Trifolieae</taxon>
        <taxon>Trifolium</taxon>
    </lineage>
</organism>
<name>A0A392RM97_9FABA</name>